<gene>
    <name evidence="2" type="ORF">SAMN04488029_0495</name>
</gene>
<keyword evidence="1" id="KW-1133">Transmembrane helix</keyword>
<keyword evidence="1" id="KW-0472">Membrane</keyword>
<feature type="transmembrane region" description="Helical" evidence="1">
    <location>
        <begin position="78"/>
        <end position="99"/>
    </location>
</feature>
<keyword evidence="1" id="KW-0812">Transmembrane</keyword>
<feature type="transmembrane region" description="Helical" evidence="1">
    <location>
        <begin position="40"/>
        <end position="58"/>
    </location>
</feature>
<evidence type="ECO:0000313" key="3">
    <source>
        <dbReference type="Proteomes" id="UP000192472"/>
    </source>
</evidence>
<sequence>MDSIDIALYVSYTLTILAGLAAIVFPIINSVSDPKSLTKAGAGVAGLVVIFGISYALSGSEVTASALELGVDEGLSKFVGGLLTMMYILIIGALGGIVFTEVSKAVK</sequence>
<feature type="transmembrane region" description="Helical" evidence="1">
    <location>
        <begin position="6"/>
        <end position="28"/>
    </location>
</feature>
<proteinExistence type="predicted"/>
<evidence type="ECO:0000313" key="2">
    <source>
        <dbReference type="EMBL" id="SMD32154.1"/>
    </source>
</evidence>
<name>A0A1W2G6L3_REIFA</name>
<dbReference type="Proteomes" id="UP000192472">
    <property type="component" value="Unassembled WGS sequence"/>
</dbReference>
<reference evidence="2 3" key="1">
    <citation type="submission" date="2017-04" db="EMBL/GenBank/DDBJ databases">
        <authorList>
            <person name="Afonso C.L."/>
            <person name="Miller P.J."/>
            <person name="Scott M.A."/>
            <person name="Spackman E."/>
            <person name="Goraichik I."/>
            <person name="Dimitrov K.M."/>
            <person name="Suarez D.L."/>
            <person name="Swayne D.E."/>
        </authorList>
    </citation>
    <scope>NUCLEOTIDE SEQUENCE [LARGE SCALE GENOMIC DNA]</scope>
    <source>
        <strain evidence="2 3">DSM 26133</strain>
    </source>
</reference>
<evidence type="ECO:0000256" key="1">
    <source>
        <dbReference type="SAM" id="Phobius"/>
    </source>
</evidence>
<dbReference type="STRING" id="692418.SAMN04488029_0495"/>
<keyword evidence="3" id="KW-1185">Reference proteome</keyword>
<dbReference type="OrthoDB" id="982648at2"/>
<organism evidence="2 3">
    <name type="scientific">Reichenbachiella faecimaris</name>
    <dbReference type="NCBI Taxonomy" id="692418"/>
    <lineage>
        <taxon>Bacteria</taxon>
        <taxon>Pseudomonadati</taxon>
        <taxon>Bacteroidota</taxon>
        <taxon>Cytophagia</taxon>
        <taxon>Cytophagales</taxon>
        <taxon>Reichenbachiellaceae</taxon>
        <taxon>Reichenbachiella</taxon>
    </lineage>
</organism>
<dbReference type="AlphaFoldDB" id="A0A1W2G6L3"/>
<accession>A0A1W2G6L3</accession>
<protein>
    <submittedName>
        <fullName evidence="2">Uncharacterized protein</fullName>
    </submittedName>
</protein>
<dbReference type="EMBL" id="FWYF01000001">
    <property type="protein sequence ID" value="SMD32154.1"/>
    <property type="molecule type" value="Genomic_DNA"/>
</dbReference>
<dbReference type="RefSeq" id="WP_084370834.1">
    <property type="nucleotide sequence ID" value="NZ_FWYF01000001.1"/>
</dbReference>